<dbReference type="InterPro" id="IPR012867">
    <property type="entry name" value="DUF1648"/>
</dbReference>
<feature type="domain" description="DUF1648" evidence="2">
    <location>
        <begin position="19"/>
        <end position="65"/>
    </location>
</feature>
<protein>
    <recommendedName>
        <fullName evidence="2">DUF1648 domain-containing protein</fullName>
    </recommendedName>
</protein>
<feature type="transmembrane region" description="Helical" evidence="1">
    <location>
        <begin position="83"/>
        <end position="105"/>
    </location>
</feature>
<name>A0A125W5R7_ENTFL</name>
<sequence>MREKQIEKVSQRLFIVTSILAVSLLLLSAVVYPDLPAHVPIHVNFWGEGNSFGPRSSIFMWPAVLFGLSIYQRSYQSVQPYGRWLKVLLIIVNLGALFSILRLFIHLLV</sequence>
<dbReference type="Pfam" id="PF07853">
    <property type="entry name" value="DUF1648"/>
    <property type="match status" value="1"/>
</dbReference>
<feature type="transmembrane region" description="Helical" evidence="1">
    <location>
        <begin position="52"/>
        <end position="71"/>
    </location>
</feature>
<evidence type="ECO:0000313" key="3">
    <source>
        <dbReference type="EMBL" id="EFM82644.1"/>
    </source>
</evidence>
<evidence type="ECO:0000256" key="1">
    <source>
        <dbReference type="SAM" id="Phobius"/>
    </source>
</evidence>
<dbReference type="HOGENOM" id="CLU_2179792_0_0_9"/>
<dbReference type="GeneID" id="60894068"/>
<dbReference type="RefSeq" id="WP_002371050.1">
    <property type="nucleotide sequence ID" value="NZ_GL454455.1"/>
</dbReference>
<evidence type="ECO:0000313" key="4">
    <source>
        <dbReference type="Proteomes" id="UP000004846"/>
    </source>
</evidence>
<organism evidence="3 4">
    <name type="scientific">Enterococcus faecalis TX4248</name>
    <dbReference type="NCBI Taxonomy" id="749495"/>
    <lineage>
        <taxon>Bacteria</taxon>
        <taxon>Bacillati</taxon>
        <taxon>Bacillota</taxon>
        <taxon>Bacilli</taxon>
        <taxon>Lactobacillales</taxon>
        <taxon>Enterococcaceae</taxon>
        <taxon>Enterococcus</taxon>
    </lineage>
</organism>
<dbReference type="EMBL" id="AEBR01000055">
    <property type="protein sequence ID" value="EFM82644.1"/>
    <property type="molecule type" value="Genomic_DNA"/>
</dbReference>
<keyword evidence="1" id="KW-1133">Transmembrane helix</keyword>
<evidence type="ECO:0000259" key="2">
    <source>
        <dbReference type="Pfam" id="PF07853"/>
    </source>
</evidence>
<keyword evidence="1" id="KW-0472">Membrane</keyword>
<proteinExistence type="predicted"/>
<comment type="caution">
    <text evidence="3">The sequence shown here is derived from an EMBL/GenBank/DDBJ whole genome shotgun (WGS) entry which is preliminary data.</text>
</comment>
<gene>
    <name evidence="3" type="ORF">HMPREF9498_01724</name>
</gene>
<dbReference type="Proteomes" id="UP000004846">
    <property type="component" value="Unassembled WGS sequence"/>
</dbReference>
<reference evidence="3 4" key="1">
    <citation type="submission" date="2010-07" db="EMBL/GenBank/DDBJ databases">
        <authorList>
            <person name="Sid Ahmed O."/>
        </authorList>
    </citation>
    <scope>NUCLEOTIDE SEQUENCE [LARGE SCALE GENOMIC DNA]</scope>
    <source>
        <strain evidence="3 4">TX4248</strain>
    </source>
</reference>
<feature type="transmembrane region" description="Helical" evidence="1">
    <location>
        <begin position="12"/>
        <end position="32"/>
    </location>
</feature>
<accession>A0A125W5R7</accession>
<keyword evidence="1" id="KW-0812">Transmembrane</keyword>
<dbReference type="AlphaFoldDB" id="A0A125W5R7"/>